<sequence>MPFELSHEKHTCGAGRCQQMCTHPGCGNTCMSDDHFHALDAIHDCNNEHRCQCQCDEQGTCELKVHLEQTTETFHGKRGTFTYVSKEMNGTRKQCATKLGVGCFEHDENQHGCDANIHFCTERCPCCEYFCEKEFGHKGLHKTSHGNMKKAHFVSDTNAFDIGDKKYEAGETGVAEMCPYFCTQMGRGHIHYVPCSYNNADSCVNGAEGRRHCTVELLPTPETQMDEILHDAYWKAIGWEDPVVSRSEREEFGLCPYKCCAVEHENDEKVSYCTLNAWHVPLSSTDPQGQLR</sequence>
<dbReference type="PANTHER" id="PTHR22796">
    <property type="entry name" value="URG4-RELATED"/>
    <property type="match status" value="1"/>
</dbReference>
<comment type="caution">
    <text evidence="1">The sequence shown here is derived from an EMBL/GenBank/DDBJ whole genome shotgun (WGS) entry which is preliminary data.</text>
</comment>
<organism evidence="1 2">
    <name type="scientific">Thraustotheca clavata</name>
    <dbReference type="NCBI Taxonomy" id="74557"/>
    <lineage>
        <taxon>Eukaryota</taxon>
        <taxon>Sar</taxon>
        <taxon>Stramenopiles</taxon>
        <taxon>Oomycota</taxon>
        <taxon>Saprolegniomycetes</taxon>
        <taxon>Saprolegniales</taxon>
        <taxon>Achlyaceae</taxon>
        <taxon>Thraustotheca</taxon>
    </lineage>
</organism>
<dbReference type="OrthoDB" id="2343366at2759"/>
<protein>
    <submittedName>
        <fullName evidence="1">Uncharacterized protein</fullName>
    </submittedName>
</protein>
<evidence type="ECO:0000313" key="2">
    <source>
        <dbReference type="Proteomes" id="UP000243217"/>
    </source>
</evidence>
<dbReference type="PANTHER" id="PTHR22796:SF1">
    <property type="entry name" value="VWFA DOMAIN-CONTAINING PROTEIN"/>
    <property type="match status" value="1"/>
</dbReference>
<keyword evidence="2" id="KW-1185">Reference proteome</keyword>
<accession>A0A1V9YQR0</accession>
<proteinExistence type="predicted"/>
<dbReference type="AlphaFoldDB" id="A0A1V9YQR0"/>
<feature type="non-terminal residue" evidence="1">
    <location>
        <position position="292"/>
    </location>
</feature>
<dbReference type="Proteomes" id="UP000243217">
    <property type="component" value="Unassembled WGS sequence"/>
</dbReference>
<reference evidence="1 2" key="1">
    <citation type="journal article" date="2014" name="Genome Biol. Evol.">
        <title>The secreted proteins of Achlya hypogyna and Thraustotheca clavata identify the ancestral oomycete secretome and reveal gene acquisitions by horizontal gene transfer.</title>
        <authorList>
            <person name="Misner I."/>
            <person name="Blouin N."/>
            <person name="Leonard G."/>
            <person name="Richards T.A."/>
            <person name="Lane C.E."/>
        </authorList>
    </citation>
    <scope>NUCLEOTIDE SEQUENCE [LARGE SCALE GENOMIC DNA]</scope>
    <source>
        <strain evidence="1 2">ATCC 34112</strain>
    </source>
</reference>
<name>A0A1V9YQR0_9STRA</name>
<evidence type="ECO:0000313" key="1">
    <source>
        <dbReference type="EMBL" id="OQR88078.1"/>
    </source>
</evidence>
<dbReference type="EMBL" id="JNBS01003347">
    <property type="protein sequence ID" value="OQR88078.1"/>
    <property type="molecule type" value="Genomic_DNA"/>
</dbReference>
<gene>
    <name evidence="1" type="ORF">THRCLA_10410</name>
</gene>